<proteinExistence type="predicted"/>
<evidence type="ECO:0000313" key="2">
    <source>
        <dbReference type="Proteomes" id="UP001144372"/>
    </source>
</evidence>
<dbReference type="RefSeq" id="WP_281796129.1">
    <property type="nucleotide sequence ID" value="NZ_BSDR01000001.1"/>
</dbReference>
<dbReference type="EMBL" id="BSDR01000001">
    <property type="protein sequence ID" value="GLI35990.1"/>
    <property type="molecule type" value="Genomic_DNA"/>
</dbReference>
<comment type="caution">
    <text evidence="1">The sequence shown here is derived from an EMBL/GenBank/DDBJ whole genome shotgun (WGS) entry which is preliminary data.</text>
</comment>
<organism evidence="1 2">
    <name type="scientific">Desulforhabdus amnigena</name>
    <dbReference type="NCBI Taxonomy" id="40218"/>
    <lineage>
        <taxon>Bacteria</taxon>
        <taxon>Pseudomonadati</taxon>
        <taxon>Thermodesulfobacteriota</taxon>
        <taxon>Syntrophobacteria</taxon>
        <taxon>Syntrophobacterales</taxon>
        <taxon>Syntrophobacteraceae</taxon>
        <taxon>Desulforhabdus</taxon>
    </lineage>
</organism>
<dbReference type="AlphaFoldDB" id="A0A9W6FVZ2"/>
<gene>
    <name evidence="1" type="ORF">DAMNIGENAA_34230</name>
</gene>
<dbReference type="Proteomes" id="UP001144372">
    <property type="component" value="Unassembled WGS sequence"/>
</dbReference>
<evidence type="ECO:0008006" key="3">
    <source>
        <dbReference type="Google" id="ProtNLM"/>
    </source>
</evidence>
<evidence type="ECO:0000313" key="1">
    <source>
        <dbReference type="EMBL" id="GLI35990.1"/>
    </source>
</evidence>
<sequence>MQPDDEKILRISKEIIIKFIELGRVSPGNFEENFKSVFWTLKRTVVDAQLPRLDTEEFGKTEPEET</sequence>
<keyword evidence="2" id="KW-1185">Reference proteome</keyword>
<reference evidence="1" key="1">
    <citation type="submission" date="2022-12" db="EMBL/GenBank/DDBJ databases">
        <title>Reference genome sequencing for broad-spectrum identification of bacterial and archaeal isolates by mass spectrometry.</title>
        <authorList>
            <person name="Sekiguchi Y."/>
            <person name="Tourlousse D.M."/>
        </authorList>
    </citation>
    <scope>NUCLEOTIDE SEQUENCE</scope>
    <source>
        <strain evidence="1">ASRB1</strain>
    </source>
</reference>
<name>A0A9W6FVZ2_9BACT</name>
<accession>A0A9W6FVZ2</accession>
<protein>
    <recommendedName>
        <fullName evidence="3">Conjugal transfer protein TraB</fullName>
    </recommendedName>
</protein>